<organism evidence="3">
    <name type="scientific">Oryza barthii</name>
    <dbReference type="NCBI Taxonomy" id="65489"/>
    <lineage>
        <taxon>Eukaryota</taxon>
        <taxon>Viridiplantae</taxon>
        <taxon>Streptophyta</taxon>
        <taxon>Embryophyta</taxon>
        <taxon>Tracheophyta</taxon>
        <taxon>Spermatophyta</taxon>
        <taxon>Magnoliopsida</taxon>
        <taxon>Liliopsida</taxon>
        <taxon>Poales</taxon>
        <taxon>Poaceae</taxon>
        <taxon>BOP clade</taxon>
        <taxon>Oryzoideae</taxon>
        <taxon>Oryzeae</taxon>
        <taxon>Oryzinae</taxon>
        <taxon>Oryza</taxon>
    </lineage>
</organism>
<dbReference type="eggNOG" id="KOG1947">
    <property type="taxonomic scope" value="Eukaryota"/>
</dbReference>
<keyword evidence="4" id="KW-1185">Reference proteome</keyword>
<name>A0A0D3HV31_9ORYZ</name>
<dbReference type="PANTHER" id="PTHR13318">
    <property type="entry name" value="PARTNER OF PAIRED, ISOFORM B-RELATED"/>
    <property type="match status" value="1"/>
</dbReference>
<dbReference type="Gramene" id="OBART12G13840.1">
    <property type="protein sequence ID" value="OBART12G13840.1"/>
    <property type="gene ID" value="OBART12G13840"/>
</dbReference>
<feature type="domain" description="F-box" evidence="2">
    <location>
        <begin position="848"/>
        <end position="885"/>
    </location>
</feature>
<dbReference type="InterPro" id="IPR006553">
    <property type="entry name" value="Leu-rich_rpt_Cys-con_subtyp"/>
</dbReference>
<dbReference type="STRING" id="65489.A0A0D3HV31"/>
<dbReference type="PROSITE" id="PS50181">
    <property type="entry name" value="FBOX"/>
    <property type="match status" value="1"/>
</dbReference>
<dbReference type="SMART" id="SM00256">
    <property type="entry name" value="FBOX"/>
    <property type="match status" value="2"/>
</dbReference>
<feature type="chain" id="PRO_5002273652" description="F-box domain-containing protein" evidence="1">
    <location>
        <begin position="27"/>
        <end position="1317"/>
    </location>
</feature>
<dbReference type="EnsemblPlants" id="OBART12G13840.1">
    <property type="protein sequence ID" value="OBART12G13840.1"/>
    <property type="gene ID" value="OBART12G13840"/>
</dbReference>
<evidence type="ECO:0000259" key="2">
    <source>
        <dbReference type="PROSITE" id="PS50181"/>
    </source>
</evidence>
<evidence type="ECO:0000256" key="1">
    <source>
        <dbReference type="SAM" id="SignalP"/>
    </source>
</evidence>
<feature type="signal peptide" evidence="1">
    <location>
        <begin position="1"/>
        <end position="26"/>
    </location>
</feature>
<reference evidence="3" key="1">
    <citation type="journal article" date="2009" name="Rice">
        <title>De Novo Next Generation Sequencing of Plant Genomes.</title>
        <authorList>
            <person name="Rounsley S."/>
            <person name="Marri P.R."/>
            <person name="Yu Y."/>
            <person name="He R."/>
            <person name="Sisneros N."/>
            <person name="Goicoechea J.L."/>
            <person name="Lee S.J."/>
            <person name="Angelova A."/>
            <person name="Kudrna D."/>
            <person name="Luo M."/>
            <person name="Affourtit J."/>
            <person name="Desany B."/>
            <person name="Knight J."/>
            <person name="Niazi F."/>
            <person name="Egholm M."/>
            <person name="Wing R.A."/>
        </authorList>
    </citation>
    <scope>NUCLEOTIDE SEQUENCE [LARGE SCALE GENOMIC DNA]</scope>
    <source>
        <strain evidence="3">cv. IRGC 105608</strain>
    </source>
</reference>
<accession>A0A0D3HV31</accession>
<evidence type="ECO:0000313" key="4">
    <source>
        <dbReference type="Proteomes" id="UP000026960"/>
    </source>
</evidence>
<dbReference type="PaxDb" id="65489-OBART12G13840.1"/>
<dbReference type="InterPro" id="IPR001611">
    <property type="entry name" value="Leu-rich_rpt"/>
</dbReference>
<sequence length="1317" mass="146207">MMETSCATSLLMLAAYCPMLSDVTLSFCSDIDDTGICYLAFCKKLITLRLNFATRITSSGLLNVAVGCKNLSTLHLINCNEIVGNSEWLKYLGSDGSLKELVVKNCKGISHYNLLLMDKALEVRTLRSSFERQDPAYVPNCQYKYDFCCESLKELTLRRIVSLEEIGLRSLLGKCKLLEKIFLHFVIGLTDSDVITLAQNCSNLKSISLQLKPVSCEEPEGSIYRTPLKDESLKGLALGCRMLEVVELTMFACSPDYPEIGFTQEGLVMFFKSCPIRDLVLCGANIFDDDGMKALASAQFLETLELMDCIEITDAGMCFLADCPSLVNLTLRQCDGFSDVGVTEVVRARKLDSLIVEGCSQDLPGAALAEIMKRITRTSDLSSLSLVSKRLYTIDAEHRSTIRVGRGLWPAKEALLTLCSRFSNLRKVEINYHDWTRGDGNQIDNQGLLTLSTCCPLLTDLILSFCYYIDDSGLAYLTDCKKLVSLRLNSAKNITSSGLLVVAIGCKNLSGLHLINCNKISGNPEWLKYLGSDGSLEELVVKNCGGISQYDLLLFGPGWMKLQRFVFEVSNLYNILRLRDPSFVANYQHSYDFCCKSLKDLRLRGIATVEEIGLRSLLGKSKSLQILCLHFVLGLTDSDMITLSQNCSNLKSISLQLEPVLGVGPQRRVFRMPLTDVSLKALALGCRMLQIVELAVYSRHTPYPEIGFSQEGLATLFQSCPIRELVLCGANIFDDEVMKALSSAQFLETLKLMDCNQITDAGMRLLANSSSLVNLTLQDCRGFTDDGVSEVVRARNLDSLIVQGCRVSWKAVKGAAKSVRYDHNCPVYGRLTRQIAAKPEDCPAMSSKLSLEDLPDALLAEIVKRIANTSDLKSISLVSKRLYTIEAEQRSSICVGSDLCPAIDALSALCSRFPNLLEVEMDYSGWKFHSNLLEKHIISLHLPVLRDLTLYIDDIRMGCLASCKNLMSLRLNSVSAIGSRGLLSVAVGCKNLTSLHIIKCNHIVSSDKWLEYIGSAGSLEELVVKNCKRISQYDLLKFGPGWMKLKKFEFKFKRSFHKYEPRDPCYVDNYQYGYDFCCESLKDVTLATVVTKPEVGLRCLLTKCKALERLCLHYVIGISDHDIITISQKCSNLRSISLSQEMLLCEIPGGTGVMARTPLTDDSLNALALRSHMLEAVELMFYGCAPDWPSEIAFTQDGLVTLLQSCPIRHLVLRGANFFDDEGMEALSSAQFLETLELMQCVAVTDVGMRFLAQSPCLKNLTLQMCYEVTDDGVCEVARARDLESLTVESCNQITVEASHGAAKSVHYKVDCPSYYD</sequence>
<dbReference type="PANTHER" id="PTHR13318:SF216">
    <property type="entry name" value="F-BOX DOMAIN CONTAINING PROTEIN"/>
    <property type="match status" value="1"/>
</dbReference>
<dbReference type="SMART" id="SM00367">
    <property type="entry name" value="LRR_CC"/>
    <property type="match status" value="18"/>
</dbReference>
<dbReference type="Gene3D" id="3.80.10.10">
    <property type="entry name" value="Ribonuclease Inhibitor"/>
    <property type="match status" value="6"/>
</dbReference>
<dbReference type="InterPro" id="IPR001810">
    <property type="entry name" value="F-box_dom"/>
</dbReference>
<evidence type="ECO:0000313" key="3">
    <source>
        <dbReference type="EnsemblPlants" id="OBART12G13840.1"/>
    </source>
</evidence>
<dbReference type="Proteomes" id="UP000026960">
    <property type="component" value="Chromosome 12"/>
</dbReference>
<dbReference type="Pfam" id="PF13516">
    <property type="entry name" value="LRR_6"/>
    <property type="match status" value="2"/>
</dbReference>
<dbReference type="Gene3D" id="1.20.1280.50">
    <property type="match status" value="1"/>
</dbReference>
<dbReference type="FunFam" id="3.80.10.10:FF:000537">
    <property type="entry name" value="F-box domain containing protein"/>
    <property type="match status" value="2"/>
</dbReference>
<keyword evidence="1" id="KW-0732">Signal</keyword>
<protein>
    <recommendedName>
        <fullName evidence="2">F-box domain-containing protein</fullName>
    </recommendedName>
</protein>
<proteinExistence type="predicted"/>
<dbReference type="FunFam" id="3.80.10.10:FF:000653">
    <property type="entry name" value="F-box/LRR-repeat protein 14"/>
    <property type="match status" value="1"/>
</dbReference>
<dbReference type="SUPFAM" id="SSF52047">
    <property type="entry name" value="RNI-like"/>
    <property type="match status" value="3"/>
</dbReference>
<dbReference type="GO" id="GO:0031146">
    <property type="term" value="P:SCF-dependent proteasomal ubiquitin-dependent protein catabolic process"/>
    <property type="evidence" value="ECO:0007669"/>
    <property type="project" value="TreeGrafter"/>
</dbReference>
<dbReference type="HOGENOM" id="CLU_282920_0_0_1"/>
<dbReference type="InterPro" id="IPR032675">
    <property type="entry name" value="LRR_dom_sf"/>
</dbReference>
<reference evidence="3" key="2">
    <citation type="submission" date="2015-03" db="UniProtKB">
        <authorList>
            <consortium name="EnsemblPlants"/>
        </authorList>
    </citation>
    <scope>IDENTIFICATION</scope>
</reference>
<dbReference type="GO" id="GO:0019005">
    <property type="term" value="C:SCF ubiquitin ligase complex"/>
    <property type="evidence" value="ECO:0007669"/>
    <property type="project" value="TreeGrafter"/>
</dbReference>
<dbReference type="FunFam" id="1.20.1280.50:FF:000023">
    <property type="entry name" value="F-box/LRR-repeat protein 4"/>
    <property type="match status" value="1"/>
</dbReference>